<evidence type="ECO:0000256" key="3">
    <source>
        <dbReference type="PIRSR" id="PIRSR607837-1"/>
    </source>
</evidence>
<feature type="binding site" evidence="3">
    <location>
        <position position="148"/>
    </location>
    <ligand>
        <name>a divalent metal cation</name>
        <dbReference type="ChEBI" id="CHEBI:60240"/>
    </ligand>
</feature>
<name>A0A365Y2X0_9BACT</name>
<comment type="similarity">
    <text evidence="1">Belongs to the DinB family.</text>
</comment>
<dbReference type="InterPro" id="IPR034660">
    <property type="entry name" value="DinB/YfiT-like"/>
</dbReference>
<keyword evidence="5" id="KW-1185">Reference proteome</keyword>
<comment type="caution">
    <text evidence="4">The sequence shown here is derived from an EMBL/GenBank/DDBJ whole genome shotgun (WGS) entry which is preliminary data.</text>
</comment>
<dbReference type="EMBL" id="QFFJ01000001">
    <property type="protein sequence ID" value="RBL92850.1"/>
    <property type="molecule type" value="Genomic_DNA"/>
</dbReference>
<protein>
    <submittedName>
        <fullName evidence="4">Damage-inducible protein DinB</fullName>
    </submittedName>
</protein>
<dbReference type="Proteomes" id="UP000253410">
    <property type="component" value="Unassembled WGS sequence"/>
</dbReference>
<evidence type="ECO:0000313" key="5">
    <source>
        <dbReference type="Proteomes" id="UP000253410"/>
    </source>
</evidence>
<dbReference type="InterPro" id="IPR007837">
    <property type="entry name" value="DinB"/>
</dbReference>
<dbReference type="SUPFAM" id="SSF109854">
    <property type="entry name" value="DinB/YfiT-like putative metalloenzymes"/>
    <property type="match status" value="1"/>
</dbReference>
<dbReference type="AlphaFoldDB" id="A0A365Y2X0"/>
<evidence type="ECO:0000313" key="4">
    <source>
        <dbReference type="EMBL" id="RBL92850.1"/>
    </source>
</evidence>
<dbReference type="OrthoDB" id="9811413at2"/>
<evidence type="ECO:0000256" key="2">
    <source>
        <dbReference type="ARBA" id="ARBA00022723"/>
    </source>
</evidence>
<reference evidence="4 5" key="1">
    <citation type="submission" date="2018-05" db="EMBL/GenBank/DDBJ databases">
        <title>Chitinophaga sp. K3CV102501T nov., isolated from isolated from a monsoon evergreen broad-leaved forest soil.</title>
        <authorList>
            <person name="Lv Y."/>
        </authorList>
    </citation>
    <scope>NUCLEOTIDE SEQUENCE [LARGE SCALE GENOMIC DNA]</scope>
    <source>
        <strain evidence="4 5">GDMCC 1.1325</strain>
    </source>
</reference>
<proteinExistence type="inferred from homology"/>
<dbReference type="PANTHER" id="PTHR37302:SF3">
    <property type="entry name" value="DAMAGE-INDUCIBLE PROTEIN DINB"/>
    <property type="match status" value="1"/>
</dbReference>
<gene>
    <name evidence="4" type="ORF">DF182_09800</name>
</gene>
<keyword evidence="2 3" id="KW-0479">Metal-binding</keyword>
<dbReference type="PANTHER" id="PTHR37302">
    <property type="entry name" value="SLR1116 PROTEIN"/>
    <property type="match status" value="1"/>
</dbReference>
<feature type="binding site" evidence="3">
    <location>
        <position position="152"/>
    </location>
    <ligand>
        <name>a divalent metal cation</name>
        <dbReference type="ChEBI" id="CHEBI:60240"/>
    </ligand>
</feature>
<dbReference type="Pfam" id="PF05163">
    <property type="entry name" value="DinB"/>
    <property type="match status" value="1"/>
</dbReference>
<sequence length="184" mass="20832">MIHTMIQTTTETHSTSLAEFAKGYAAYNLWADQTMITWLQKQDPALLEKEVVSSFPTIKHTLKHMLSTASWWIKNLRGEHPDLTYGPVICEESVAEVLAEVVAVSEELMELVSSMTAEQLQHPYLVTIPFVGDFNIPGYEMLPQIINHTAYHRGQVVTMGRHLGITDGPNTDYMYYVLVGAQRY</sequence>
<feature type="binding site" evidence="3">
    <location>
        <position position="64"/>
    </location>
    <ligand>
        <name>a divalent metal cation</name>
        <dbReference type="ChEBI" id="CHEBI:60240"/>
    </ligand>
</feature>
<dbReference type="Gene3D" id="1.20.120.450">
    <property type="entry name" value="dinb family like domain"/>
    <property type="match status" value="1"/>
</dbReference>
<dbReference type="GO" id="GO:0046872">
    <property type="term" value="F:metal ion binding"/>
    <property type="evidence" value="ECO:0007669"/>
    <property type="project" value="UniProtKB-KW"/>
</dbReference>
<organism evidence="4 5">
    <name type="scientific">Chitinophaga flava</name>
    <dbReference type="NCBI Taxonomy" id="2259036"/>
    <lineage>
        <taxon>Bacteria</taxon>
        <taxon>Pseudomonadati</taxon>
        <taxon>Bacteroidota</taxon>
        <taxon>Chitinophagia</taxon>
        <taxon>Chitinophagales</taxon>
        <taxon>Chitinophagaceae</taxon>
        <taxon>Chitinophaga</taxon>
    </lineage>
</organism>
<accession>A0A365Y2X0</accession>
<evidence type="ECO:0000256" key="1">
    <source>
        <dbReference type="ARBA" id="ARBA00008635"/>
    </source>
</evidence>